<dbReference type="AlphaFoldDB" id="A0A543K8M0"/>
<evidence type="ECO:0000259" key="1">
    <source>
        <dbReference type="Pfam" id="PF01636"/>
    </source>
</evidence>
<dbReference type="SUPFAM" id="SSF56112">
    <property type="entry name" value="Protein kinase-like (PK-like)"/>
    <property type="match status" value="1"/>
</dbReference>
<dbReference type="GO" id="GO:0016740">
    <property type="term" value="F:transferase activity"/>
    <property type="evidence" value="ECO:0007669"/>
    <property type="project" value="UniProtKB-KW"/>
</dbReference>
<organism evidence="2 3">
    <name type="scientific">Microbacterium lacticum</name>
    <dbReference type="NCBI Taxonomy" id="33885"/>
    <lineage>
        <taxon>Bacteria</taxon>
        <taxon>Bacillati</taxon>
        <taxon>Actinomycetota</taxon>
        <taxon>Actinomycetes</taxon>
        <taxon>Micrococcales</taxon>
        <taxon>Microbacteriaceae</taxon>
        <taxon>Microbacterium</taxon>
    </lineage>
</organism>
<sequence length="285" mass="31746">MTTDWTAGKLSRGQRDFVRAHLGDEIELVSDMSWGLVDTRVLHVQAGAEHFVVKAAGPDDHHIGREITAHESATGALLSQDLCARLVAADRESNILITTFAPGTLVEGTAAERSPELYAQAGAVLRAFHGENGRLDDEHESRETDRALERLAQAHRIADDVVDRVRETLSGYSPRPILVVPTHGDWQPRNWVFDGHQVRAIDFGRFAYRPAASDLCRLAAQQWRADPRLEDAFLSGYGGDPRDPEVWPIDVLREAVGTAVWAYQVGDEPFEKQGHRMLQDALRQF</sequence>
<evidence type="ECO:0000313" key="2">
    <source>
        <dbReference type="EMBL" id="TQM91430.1"/>
    </source>
</evidence>
<feature type="domain" description="Aminoglycoside phosphotransferase" evidence="1">
    <location>
        <begin position="39"/>
        <end position="242"/>
    </location>
</feature>
<gene>
    <name evidence="2" type="ORF">FHX68_2654</name>
</gene>
<keyword evidence="2" id="KW-0808">Transferase</keyword>
<dbReference type="Pfam" id="PF01636">
    <property type="entry name" value="APH"/>
    <property type="match status" value="1"/>
</dbReference>
<name>A0A543K8M0_9MICO</name>
<dbReference type="InterPro" id="IPR011009">
    <property type="entry name" value="Kinase-like_dom_sf"/>
</dbReference>
<proteinExistence type="predicted"/>
<dbReference type="Gene3D" id="3.90.1200.10">
    <property type="match status" value="1"/>
</dbReference>
<accession>A0A543K8M0</accession>
<protein>
    <submittedName>
        <fullName evidence="2">Phosphotransferase family enzyme</fullName>
    </submittedName>
</protein>
<comment type="caution">
    <text evidence="2">The sequence shown here is derived from an EMBL/GenBank/DDBJ whole genome shotgun (WGS) entry which is preliminary data.</text>
</comment>
<dbReference type="EMBL" id="VFPS01000005">
    <property type="protein sequence ID" value="TQM91430.1"/>
    <property type="molecule type" value="Genomic_DNA"/>
</dbReference>
<evidence type="ECO:0000313" key="3">
    <source>
        <dbReference type="Proteomes" id="UP000319804"/>
    </source>
</evidence>
<reference evidence="2 3" key="1">
    <citation type="submission" date="2019-06" db="EMBL/GenBank/DDBJ databases">
        <title>Sequencing the genomes of 1000 actinobacteria strains.</title>
        <authorList>
            <person name="Klenk H.-P."/>
        </authorList>
    </citation>
    <scope>NUCLEOTIDE SEQUENCE [LARGE SCALE GENOMIC DNA]</scope>
    <source>
        <strain evidence="2 3">DSM 20427</strain>
    </source>
</reference>
<dbReference type="InterPro" id="IPR002575">
    <property type="entry name" value="Aminoglycoside_PTrfase"/>
</dbReference>
<keyword evidence="3" id="KW-1185">Reference proteome</keyword>
<dbReference type="Proteomes" id="UP000319804">
    <property type="component" value="Unassembled WGS sequence"/>
</dbReference>